<evidence type="ECO:0000256" key="6">
    <source>
        <dbReference type="ARBA" id="ARBA00034115"/>
    </source>
</evidence>
<comment type="pathway">
    <text evidence="6">Amine and polyamine biosynthesis; putrescine biosynthesis via L-ornithine pathway; putrescine from L-ornithine: step 1/1.</text>
</comment>
<evidence type="ECO:0000259" key="12">
    <source>
        <dbReference type="Pfam" id="PF02784"/>
    </source>
</evidence>
<evidence type="ECO:0000256" key="5">
    <source>
        <dbReference type="ARBA" id="ARBA00023239"/>
    </source>
</evidence>
<sequence>MHVSFPMDQDIEILENGETVRDFIDCKIKELDSVENQQPFFVANLDCVLKAHLRWTKNLPRVKPFYAVKCNYTPTVISMLSALGTGFDCASKGEIQLALSLGVTPDKIIYANPTKPSYHIKYAASQGVDTMTFDNEEELLKISSFHAQANLVLRIAVDDSKSTLKLSTKFGATLSSAGKLLERAAQLGLQVIGVSFHVGCLCTDSLTFKRAIADSWHVFDMAKSLGFKMSLLDIGGGFTGTDRFVNFDEFSEVINEALDEFFPSESGVRIIAEPGRYFVESAFTLAVNVIAKRTIMNETEENCDNAESGPDRTMEYYINDGVYGSISSVLNFPEATIEPYLHRAVGSSELKYKSVIWGPTCDSIDKVLENYWIPELRVGDWLLMDNAGAYTLSICSDFNNFERPLIYSLVSADTYNRFMHGSKYLQTNKEGHSGPITTINGSDFTQDNLQVTFYTDCSLTKQDFLWSASQPVTVRFNIVTHQQDDTL</sequence>
<dbReference type="InterPro" id="IPR029066">
    <property type="entry name" value="PLP-binding_barrel"/>
</dbReference>
<evidence type="ECO:0000313" key="13">
    <source>
        <dbReference type="Ensembl" id="ENSSFAP00005002012.1"/>
    </source>
</evidence>
<keyword evidence="14" id="KW-1185">Reference proteome</keyword>
<dbReference type="CDD" id="cd00622">
    <property type="entry name" value="PLPDE_III_ODC"/>
    <property type="match status" value="1"/>
</dbReference>
<evidence type="ECO:0000256" key="7">
    <source>
        <dbReference type="ARBA" id="ARBA00034138"/>
    </source>
</evidence>
<evidence type="ECO:0000256" key="4">
    <source>
        <dbReference type="ARBA" id="ARBA00023115"/>
    </source>
</evidence>
<dbReference type="Pfam" id="PF02784">
    <property type="entry name" value="Orn_Arg_deC_N"/>
    <property type="match status" value="1"/>
</dbReference>
<evidence type="ECO:0000256" key="8">
    <source>
        <dbReference type="ARBA" id="ARBA00037173"/>
    </source>
</evidence>
<dbReference type="EC" id="4.1.1.17" evidence="7"/>
<dbReference type="GO" id="GO:0005737">
    <property type="term" value="C:cytoplasm"/>
    <property type="evidence" value="ECO:0007669"/>
    <property type="project" value="TreeGrafter"/>
</dbReference>
<dbReference type="SUPFAM" id="SSF50621">
    <property type="entry name" value="Alanine racemase C-terminal domain-like"/>
    <property type="match status" value="1"/>
</dbReference>
<evidence type="ECO:0000256" key="9">
    <source>
        <dbReference type="ARBA" id="ARBA00046672"/>
    </source>
</evidence>
<dbReference type="PROSITE" id="PS00879">
    <property type="entry name" value="ODR_DC_2_2"/>
    <property type="match status" value="1"/>
</dbReference>
<comment type="function">
    <text evidence="8">Catalyzes the first and rate-limiting step of polyamine biosynthesis that converts ornithine into putrescine, which is the precursor for the polyamines, spermidine and spermine. Polyamines are essential for cell proliferation and are implicated in cellular processes, ranging from DNA replication to apoptosis.</text>
</comment>
<evidence type="ECO:0000256" key="10">
    <source>
        <dbReference type="ARBA" id="ARBA00049127"/>
    </source>
</evidence>
<dbReference type="PANTHER" id="PTHR11482">
    <property type="entry name" value="ARGININE/DIAMINOPIMELATE/ORNITHINE DECARBOXYLASE"/>
    <property type="match status" value="1"/>
</dbReference>
<feature type="modified residue" description="N6-(pyridoxal phosphate)lysine" evidence="11">
    <location>
        <position position="69"/>
    </location>
</feature>
<dbReference type="OMA" id="MNVIMEK"/>
<dbReference type="GO" id="GO:0033387">
    <property type="term" value="P:putrescine biosynthetic process from arginine, via ornithine"/>
    <property type="evidence" value="ECO:0007669"/>
    <property type="project" value="TreeGrafter"/>
</dbReference>
<reference evidence="13" key="2">
    <citation type="submission" date="2025-08" db="UniProtKB">
        <authorList>
            <consortium name="Ensembl"/>
        </authorList>
    </citation>
    <scope>IDENTIFICATION</scope>
</reference>
<organism evidence="13 14">
    <name type="scientific">Salarias fasciatus</name>
    <name type="common">Jewelled blenny</name>
    <name type="synonym">Blennius fasciatus</name>
    <dbReference type="NCBI Taxonomy" id="181472"/>
    <lineage>
        <taxon>Eukaryota</taxon>
        <taxon>Metazoa</taxon>
        <taxon>Chordata</taxon>
        <taxon>Craniata</taxon>
        <taxon>Vertebrata</taxon>
        <taxon>Euteleostomi</taxon>
        <taxon>Actinopterygii</taxon>
        <taxon>Neopterygii</taxon>
        <taxon>Teleostei</taxon>
        <taxon>Neoteleostei</taxon>
        <taxon>Acanthomorphata</taxon>
        <taxon>Ovalentaria</taxon>
        <taxon>Blenniimorphae</taxon>
        <taxon>Blenniiformes</taxon>
        <taxon>Blennioidei</taxon>
        <taxon>Blenniidae</taxon>
        <taxon>Salariinae</taxon>
        <taxon>Salarias</taxon>
    </lineage>
</organism>
<dbReference type="FunFam" id="3.20.20.10:FF:000005">
    <property type="entry name" value="Ornithine decarboxylase"/>
    <property type="match status" value="1"/>
</dbReference>
<keyword evidence="3 11" id="KW-0663">Pyridoxal phosphate</keyword>
<keyword evidence="4" id="KW-0620">Polyamine biosynthesis</keyword>
<comment type="similarity">
    <text evidence="2">Belongs to the Orn/Lys/Arg decarboxylase class-II family.</text>
</comment>
<reference evidence="13" key="3">
    <citation type="submission" date="2025-09" db="UniProtKB">
        <authorList>
            <consortium name="Ensembl"/>
        </authorList>
    </citation>
    <scope>IDENTIFICATION</scope>
</reference>
<accession>A0A672F8U8</accession>
<reference evidence="13" key="1">
    <citation type="submission" date="2019-06" db="EMBL/GenBank/DDBJ databases">
        <authorList>
            <consortium name="Wellcome Sanger Institute Data Sharing"/>
        </authorList>
    </citation>
    <scope>NUCLEOTIDE SEQUENCE [LARGE SCALE GENOMIC DNA]</scope>
</reference>
<dbReference type="GO" id="GO:0004586">
    <property type="term" value="F:ornithine decarboxylase activity"/>
    <property type="evidence" value="ECO:0007669"/>
    <property type="project" value="UniProtKB-EC"/>
</dbReference>
<dbReference type="PRINTS" id="PR01179">
    <property type="entry name" value="ODADCRBXLASE"/>
</dbReference>
<dbReference type="Proteomes" id="UP000472267">
    <property type="component" value="Chromosome 4"/>
</dbReference>
<proteinExistence type="inferred from homology"/>
<comment type="cofactor">
    <cofactor evidence="1 11">
        <name>pyridoxal 5'-phosphate</name>
        <dbReference type="ChEBI" id="CHEBI:597326"/>
    </cofactor>
</comment>
<dbReference type="SUPFAM" id="SSF51419">
    <property type="entry name" value="PLP-binding barrel"/>
    <property type="match status" value="1"/>
</dbReference>
<dbReference type="InterPro" id="IPR022644">
    <property type="entry name" value="De-COase2_N"/>
</dbReference>
<dbReference type="Gene3D" id="2.40.37.10">
    <property type="entry name" value="Lyase, Ornithine Decarboxylase, Chain A, domain 1"/>
    <property type="match status" value="1"/>
</dbReference>
<evidence type="ECO:0000256" key="3">
    <source>
        <dbReference type="ARBA" id="ARBA00022898"/>
    </source>
</evidence>
<comment type="catalytic activity">
    <reaction evidence="10">
        <text>L-ornithine + H(+) = putrescine + CO2</text>
        <dbReference type="Rhea" id="RHEA:22964"/>
        <dbReference type="ChEBI" id="CHEBI:15378"/>
        <dbReference type="ChEBI" id="CHEBI:16526"/>
        <dbReference type="ChEBI" id="CHEBI:46911"/>
        <dbReference type="ChEBI" id="CHEBI:326268"/>
        <dbReference type="EC" id="4.1.1.17"/>
    </reaction>
</comment>
<comment type="subunit">
    <text evidence="9">Homodimer. Only the dimer is catalytically active, as the active sites are constructed of residues from both monomers.</text>
</comment>
<name>A0A672F8U8_SALFA</name>
<dbReference type="InterPro" id="IPR009006">
    <property type="entry name" value="Ala_racemase/Decarboxylase_C"/>
</dbReference>
<protein>
    <recommendedName>
        <fullName evidence="7">ornithine decarboxylase</fullName>
        <ecNumber evidence="7">4.1.1.17</ecNumber>
    </recommendedName>
</protein>
<dbReference type="PANTHER" id="PTHR11482:SF6">
    <property type="entry name" value="ORNITHINE DECARBOXYLASE 1-RELATED"/>
    <property type="match status" value="1"/>
</dbReference>
<keyword evidence="5" id="KW-0456">Lyase</keyword>
<evidence type="ECO:0000256" key="2">
    <source>
        <dbReference type="ARBA" id="ARBA00008872"/>
    </source>
</evidence>
<dbReference type="PRINTS" id="PR01182">
    <property type="entry name" value="ORNDCRBXLASE"/>
</dbReference>
<evidence type="ECO:0000256" key="1">
    <source>
        <dbReference type="ARBA" id="ARBA00001933"/>
    </source>
</evidence>
<dbReference type="InterPro" id="IPR002433">
    <property type="entry name" value="Orn_de-COase"/>
</dbReference>
<dbReference type="Ensembl" id="ENSSFAT00005002128.1">
    <property type="protein sequence ID" value="ENSSFAP00005002012.1"/>
    <property type="gene ID" value="ENSSFAG00005001172.1"/>
</dbReference>
<dbReference type="AlphaFoldDB" id="A0A672F8U8"/>
<feature type="active site" description="Proton donor" evidence="11">
    <location>
        <position position="361"/>
    </location>
</feature>
<dbReference type="InterPro" id="IPR000183">
    <property type="entry name" value="Orn/DAP/Arg_de-COase"/>
</dbReference>
<gene>
    <name evidence="13" type="primary">LOC115386634</name>
</gene>
<evidence type="ECO:0000313" key="14">
    <source>
        <dbReference type="Proteomes" id="UP000472267"/>
    </source>
</evidence>
<dbReference type="InterPro" id="IPR022657">
    <property type="entry name" value="De-COase2_CS"/>
</dbReference>
<dbReference type="InterPro" id="IPR022653">
    <property type="entry name" value="De-COase2_pyr-phos_BS"/>
</dbReference>
<dbReference type="InParanoid" id="A0A672F8U8"/>
<feature type="domain" description="Orn/DAP/Arg decarboxylase 2 N-terminal" evidence="12">
    <location>
        <begin position="48"/>
        <end position="279"/>
    </location>
</feature>
<dbReference type="Gene3D" id="3.20.20.10">
    <property type="entry name" value="Alanine racemase"/>
    <property type="match status" value="1"/>
</dbReference>
<dbReference type="PROSITE" id="PS00878">
    <property type="entry name" value="ODR_DC_2_1"/>
    <property type="match status" value="1"/>
</dbReference>
<evidence type="ECO:0000256" key="11">
    <source>
        <dbReference type="PIRSR" id="PIRSR600183-50"/>
    </source>
</evidence>